<evidence type="ECO:0000259" key="1">
    <source>
        <dbReference type="SMART" id="SM00881"/>
    </source>
</evidence>
<dbReference type="InterPro" id="IPR003781">
    <property type="entry name" value="CoA-bd"/>
</dbReference>
<dbReference type="EMBL" id="CP003344">
    <property type="protein sequence ID" value="AGA69242.1"/>
    <property type="molecule type" value="Genomic_DNA"/>
</dbReference>
<dbReference type="AlphaFoldDB" id="L0F7R8"/>
<dbReference type="PANTHER" id="PTHR33303">
    <property type="entry name" value="CYTOPLASMIC PROTEIN-RELATED"/>
    <property type="match status" value="1"/>
</dbReference>
<dbReference type="Proteomes" id="UP000010797">
    <property type="component" value="Chromosome"/>
</dbReference>
<dbReference type="SMART" id="SM00881">
    <property type="entry name" value="CoA_binding"/>
    <property type="match status" value="1"/>
</dbReference>
<accession>L0F7R8</accession>
<reference evidence="3" key="1">
    <citation type="submission" date="2012-02" db="EMBL/GenBank/DDBJ databases">
        <title>Complete sequence of Desulfitobacterium dichloroeliminans LMG P-21439.</title>
        <authorList>
            <person name="Lucas S."/>
            <person name="Han J."/>
            <person name="Lapidus A."/>
            <person name="Cheng J.-F."/>
            <person name="Goodwin L."/>
            <person name="Pitluck S."/>
            <person name="Peters L."/>
            <person name="Ovchinnikova G."/>
            <person name="Teshima H."/>
            <person name="Detter J.C."/>
            <person name="Han C."/>
            <person name="Tapia R."/>
            <person name="Land M."/>
            <person name="Hauser L."/>
            <person name="Kyrpides N."/>
            <person name="Ivanova N."/>
            <person name="Pagani I."/>
            <person name="Kruse T."/>
            <person name="de Vos W.M."/>
            <person name="Boon N."/>
            <person name="Smidt H."/>
            <person name="Woyke T."/>
        </authorList>
    </citation>
    <scope>NUCLEOTIDE SEQUENCE [LARGE SCALE GENOMIC DNA]</scope>
    <source>
        <strain evidence="3">LMG P-21439 / DCA1</strain>
    </source>
</reference>
<evidence type="ECO:0000313" key="2">
    <source>
        <dbReference type="EMBL" id="AGA69242.1"/>
    </source>
</evidence>
<name>L0F7R8_DESDL</name>
<dbReference type="HOGENOM" id="CLU_112567_1_2_9"/>
<organism evidence="2 3">
    <name type="scientific">Desulfitobacterium dichloroeliminans (strain LMG P-21439 / DCA1)</name>
    <dbReference type="NCBI Taxonomy" id="871963"/>
    <lineage>
        <taxon>Bacteria</taxon>
        <taxon>Bacillati</taxon>
        <taxon>Bacillota</taxon>
        <taxon>Clostridia</taxon>
        <taxon>Eubacteriales</taxon>
        <taxon>Desulfitobacteriaceae</taxon>
        <taxon>Desulfitobacterium</taxon>
    </lineage>
</organism>
<dbReference type="KEGG" id="ddl:Desdi_1785"/>
<protein>
    <submittedName>
        <fullName evidence="2">Putative CoA-binding protein</fullName>
    </submittedName>
</protein>
<dbReference type="Pfam" id="PF13380">
    <property type="entry name" value="CoA_binding_2"/>
    <property type="match status" value="1"/>
</dbReference>
<evidence type="ECO:0000313" key="3">
    <source>
        <dbReference type="Proteomes" id="UP000010797"/>
    </source>
</evidence>
<keyword evidence="3" id="KW-1185">Reference proteome</keyword>
<dbReference type="eggNOG" id="COG1832">
    <property type="taxonomic scope" value="Bacteria"/>
</dbReference>
<proteinExistence type="predicted"/>
<dbReference type="InterPro" id="IPR036291">
    <property type="entry name" value="NAD(P)-bd_dom_sf"/>
</dbReference>
<gene>
    <name evidence="2" type="ordered locus">Desdi_1785</name>
</gene>
<dbReference type="OrthoDB" id="9804695at2"/>
<sequence length="129" mass="14324">MQNNIQECLNQEIWAVVGVSSDPAKFGHKVYKKLKRSGYTVYPINPKLSEIDGEPCYPSLSSLPTLPDVVSIIVPPSVTEKIIDECAQLGIKRVWMQPGAECQEALRKGREKGLMLVSNECVLVQAQPR</sequence>
<dbReference type="RefSeq" id="WP_015262232.1">
    <property type="nucleotide sequence ID" value="NC_019903.1"/>
</dbReference>
<dbReference type="SUPFAM" id="SSF51735">
    <property type="entry name" value="NAD(P)-binding Rossmann-fold domains"/>
    <property type="match status" value="1"/>
</dbReference>
<dbReference type="Gene3D" id="3.40.50.720">
    <property type="entry name" value="NAD(P)-binding Rossmann-like Domain"/>
    <property type="match status" value="1"/>
</dbReference>
<feature type="domain" description="CoA-binding" evidence="1">
    <location>
        <begin position="8"/>
        <end position="100"/>
    </location>
</feature>
<dbReference type="PANTHER" id="PTHR33303:SF2">
    <property type="entry name" value="COA-BINDING DOMAIN-CONTAINING PROTEIN"/>
    <property type="match status" value="1"/>
</dbReference>